<feature type="domain" description="DEAD-box helicase OB fold" evidence="2">
    <location>
        <begin position="31"/>
        <end position="108"/>
    </location>
</feature>
<dbReference type="Pfam" id="PF07717">
    <property type="entry name" value="OB_NTP_bind"/>
    <property type="match status" value="1"/>
</dbReference>
<evidence type="ECO:0000313" key="3">
    <source>
        <dbReference type="EMBL" id="ETO26169.1"/>
    </source>
</evidence>
<protein>
    <submittedName>
        <fullName evidence="3">DEAH (Asp-Glu-Ala-His) box polypeptide 38-like protein</fullName>
    </submittedName>
</protein>
<evidence type="ECO:0000313" key="4">
    <source>
        <dbReference type="Proteomes" id="UP000023152"/>
    </source>
</evidence>
<dbReference type="OrthoDB" id="10253254at2759"/>
<accession>X6NKA5</accession>
<keyword evidence="1" id="KW-0175">Coiled coil</keyword>
<sequence>MRKVREVRAQLEDIMTQHKYTVQSANDSCIVRKAICSAYFANAAKLKGIGEYVNMRKGIPCHLHPSSSLYGTGFIPDYVVYHELIMTSKEYMRNVTAVQGEWLAELGPMFFSLRESHESRKRQEEIQAKIMEEELNIEKSKKEKEKIMQKQKELAYQRYLKSQVIQPGQLGGCENEKEQNIQFRKNKLRYRGL</sequence>
<gene>
    <name evidence="3" type="ORF">RFI_10967</name>
</gene>
<dbReference type="AlphaFoldDB" id="X6NKA5"/>
<evidence type="ECO:0000256" key="1">
    <source>
        <dbReference type="SAM" id="Coils"/>
    </source>
</evidence>
<organism evidence="3 4">
    <name type="scientific">Reticulomyxa filosa</name>
    <dbReference type="NCBI Taxonomy" id="46433"/>
    <lineage>
        <taxon>Eukaryota</taxon>
        <taxon>Sar</taxon>
        <taxon>Rhizaria</taxon>
        <taxon>Retaria</taxon>
        <taxon>Foraminifera</taxon>
        <taxon>Monothalamids</taxon>
        <taxon>Reticulomyxidae</taxon>
        <taxon>Reticulomyxa</taxon>
    </lineage>
</organism>
<dbReference type="InterPro" id="IPR011709">
    <property type="entry name" value="DEAD-box_helicase_OB_fold"/>
</dbReference>
<comment type="caution">
    <text evidence="3">The sequence shown here is derived from an EMBL/GenBank/DDBJ whole genome shotgun (WGS) entry which is preliminary data.</text>
</comment>
<proteinExistence type="predicted"/>
<dbReference type="EMBL" id="ASPP01008042">
    <property type="protein sequence ID" value="ETO26169.1"/>
    <property type="molecule type" value="Genomic_DNA"/>
</dbReference>
<name>X6NKA5_RETFI</name>
<feature type="coiled-coil region" evidence="1">
    <location>
        <begin position="114"/>
        <end position="150"/>
    </location>
</feature>
<keyword evidence="4" id="KW-1185">Reference proteome</keyword>
<evidence type="ECO:0000259" key="2">
    <source>
        <dbReference type="Pfam" id="PF07717"/>
    </source>
</evidence>
<dbReference type="Proteomes" id="UP000023152">
    <property type="component" value="Unassembled WGS sequence"/>
</dbReference>
<reference evidence="3 4" key="1">
    <citation type="journal article" date="2013" name="Curr. Biol.">
        <title>The Genome of the Foraminiferan Reticulomyxa filosa.</title>
        <authorList>
            <person name="Glockner G."/>
            <person name="Hulsmann N."/>
            <person name="Schleicher M."/>
            <person name="Noegel A.A."/>
            <person name="Eichinger L."/>
            <person name="Gallinger C."/>
            <person name="Pawlowski J."/>
            <person name="Sierra R."/>
            <person name="Euteneuer U."/>
            <person name="Pillet L."/>
            <person name="Moustafa A."/>
            <person name="Platzer M."/>
            <person name="Groth M."/>
            <person name="Szafranski K."/>
            <person name="Schliwa M."/>
        </authorList>
    </citation>
    <scope>NUCLEOTIDE SEQUENCE [LARGE SCALE GENOMIC DNA]</scope>
</reference>